<feature type="transmembrane region" description="Helical" evidence="1">
    <location>
        <begin position="36"/>
        <end position="57"/>
    </location>
</feature>
<reference evidence="2" key="1">
    <citation type="submission" date="2021-12" db="EMBL/GenBank/DDBJ databases">
        <authorList>
            <person name="King R."/>
        </authorList>
    </citation>
    <scope>NUCLEOTIDE SEQUENCE</scope>
</reference>
<keyword evidence="1" id="KW-0812">Transmembrane</keyword>
<dbReference type="EMBL" id="LR824023">
    <property type="protein sequence ID" value="CAD0203873.1"/>
    <property type="molecule type" value="Genomic_DNA"/>
</dbReference>
<organism evidence="2 3">
    <name type="scientific">Chrysodeixis includens</name>
    <name type="common">Soybean looper</name>
    <name type="synonym">Pseudoplusia includens</name>
    <dbReference type="NCBI Taxonomy" id="689277"/>
    <lineage>
        <taxon>Eukaryota</taxon>
        <taxon>Metazoa</taxon>
        <taxon>Ecdysozoa</taxon>
        <taxon>Arthropoda</taxon>
        <taxon>Hexapoda</taxon>
        <taxon>Insecta</taxon>
        <taxon>Pterygota</taxon>
        <taxon>Neoptera</taxon>
        <taxon>Endopterygota</taxon>
        <taxon>Lepidoptera</taxon>
        <taxon>Glossata</taxon>
        <taxon>Ditrysia</taxon>
        <taxon>Noctuoidea</taxon>
        <taxon>Noctuidae</taxon>
        <taxon>Plusiinae</taxon>
        <taxon>Chrysodeixis</taxon>
    </lineage>
</organism>
<evidence type="ECO:0000313" key="2">
    <source>
        <dbReference type="EMBL" id="CAD0203873.1"/>
    </source>
</evidence>
<feature type="transmembrane region" description="Helical" evidence="1">
    <location>
        <begin position="77"/>
        <end position="99"/>
    </location>
</feature>
<evidence type="ECO:0000256" key="1">
    <source>
        <dbReference type="SAM" id="Phobius"/>
    </source>
</evidence>
<protein>
    <submittedName>
        <fullName evidence="2">Uncharacterized protein</fullName>
    </submittedName>
</protein>
<keyword evidence="3" id="KW-1185">Reference proteome</keyword>
<keyword evidence="1" id="KW-0472">Membrane</keyword>
<feature type="transmembrane region" description="Helical" evidence="1">
    <location>
        <begin position="201"/>
        <end position="225"/>
    </location>
</feature>
<sequence>MATTRPCVCVWCVCECRRRLLEELVRALVRQSYPRFVRFALAVDAVDLAVLVLQLGAHVERHVAQVTDHRVHLAHVLFHLVFTGVVCYPSYVAGLWSYAVALIHHPLRLVVDHLAVVVALPRTVVFLERCSLVAGQDTDAATLLHARQILLGLAHVRVDLVHALLDSVQLLCSHTSTNALDPPLSNHLQLCVQAPNSISKLLLLLAIIMKILFVLIFLFDFISIVNSQRSRQ</sequence>
<dbReference type="Proteomes" id="UP001154114">
    <property type="component" value="Chromosome 20"/>
</dbReference>
<gene>
    <name evidence="2" type="ORF">CINC_LOCUS6184</name>
</gene>
<keyword evidence="1" id="KW-1133">Transmembrane helix</keyword>
<name>A0A9N8L6F6_CHRIL</name>
<evidence type="ECO:0000313" key="3">
    <source>
        <dbReference type="Proteomes" id="UP001154114"/>
    </source>
</evidence>
<proteinExistence type="predicted"/>
<dbReference type="AlphaFoldDB" id="A0A9N8L6F6"/>
<accession>A0A9N8L6F6</accession>